<feature type="compositionally biased region" description="Acidic residues" evidence="1">
    <location>
        <begin position="178"/>
        <end position="188"/>
    </location>
</feature>
<dbReference type="InterPro" id="IPR014044">
    <property type="entry name" value="CAP_dom"/>
</dbReference>
<dbReference type="AlphaFoldDB" id="F0WUS3"/>
<keyword evidence="2" id="KW-0732">Signal</keyword>
<dbReference type="CDD" id="cd05379">
    <property type="entry name" value="CAP_bacterial"/>
    <property type="match status" value="2"/>
</dbReference>
<evidence type="ECO:0000313" key="4">
    <source>
        <dbReference type="EMBL" id="CCA25159.1"/>
    </source>
</evidence>
<dbReference type="PANTHER" id="PTHR31157">
    <property type="entry name" value="SCP DOMAIN-CONTAINING PROTEIN"/>
    <property type="match status" value="1"/>
</dbReference>
<feature type="region of interest" description="Disordered" evidence="1">
    <location>
        <begin position="178"/>
        <end position="206"/>
    </location>
</feature>
<feature type="region of interest" description="Disordered" evidence="1">
    <location>
        <begin position="440"/>
        <end position="561"/>
    </location>
</feature>
<feature type="chain" id="PRO_5003259934" evidence="2">
    <location>
        <begin position="26"/>
        <end position="561"/>
    </location>
</feature>
<gene>
    <name evidence="4" type="primary">AlNc14C278G10073</name>
    <name evidence="4" type="ORF">ALNC14_113030</name>
</gene>
<dbReference type="PANTHER" id="PTHR31157:SF1">
    <property type="entry name" value="SCP DOMAIN-CONTAINING PROTEIN"/>
    <property type="match status" value="1"/>
</dbReference>
<feature type="compositionally biased region" description="Basic and acidic residues" evidence="1">
    <location>
        <begin position="526"/>
        <end position="548"/>
    </location>
</feature>
<evidence type="ECO:0000256" key="1">
    <source>
        <dbReference type="SAM" id="MobiDB-lite"/>
    </source>
</evidence>
<dbReference type="HOGENOM" id="CLU_486107_0_0_1"/>
<feature type="signal peptide" evidence="2">
    <location>
        <begin position="1"/>
        <end position="25"/>
    </location>
</feature>
<organism evidence="4">
    <name type="scientific">Albugo laibachii Nc14</name>
    <dbReference type="NCBI Taxonomy" id="890382"/>
    <lineage>
        <taxon>Eukaryota</taxon>
        <taxon>Sar</taxon>
        <taxon>Stramenopiles</taxon>
        <taxon>Oomycota</taxon>
        <taxon>Peronosporomycetes</taxon>
        <taxon>Albuginales</taxon>
        <taxon>Albuginaceae</taxon>
        <taxon>Albugo</taxon>
    </lineage>
</organism>
<feature type="domain" description="SCP" evidence="3">
    <location>
        <begin position="283"/>
        <end position="398"/>
    </location>
</feature>
<dbReference type="Gene3D" id="3.40.33.10">
    <property type="entry name" value="CAP"/>
    <property type="match status" value="2"/>
</dbReference>
<reference evidence="4" key="1">
    <citation type="journal article" date="2011" name="PLoS Biol.">
        <title>Gene gain and loss during evolution of obligate parasitism in the white rust pathogen of Arabidopsis thaliana.</title>
        <authorList>
            <person name="Kemen E."/>
            <person name="Gardiner A."/>
            <person name="Schultz-Larsen T."/>
            <person name="Kemen A.C."/>
            <person name="Balmuth A.L."/>
            <person name="Robert-Seilaniantz A."/>
            <person name="Bailey K."/>
            <person name="Holub E."/>
            <person name="Studholme D.J."/>
            <person name="Maclean D."/>
            <person name="Jones J.D."/>
        </authorList>
    </citation>
    <scope>NUCLEOTIDE SEQUENCE</scope>
</reference>
<reference evidence="4" key="2">
    <citation type="submission" date="2011-02" db="EMBL/GenBank/DDBJ databases">
        <authorList>
            <person name="MacLean D."/>
        </authorList>
    </citation>
    <scope>NUCLEOTIDE SEQUENCE</scope>
</reference>
<evidence type="ECO:0000259" key="3">
    <source>
        <dbReference type="Pfam" id="PF00188"/>
    </source>
</evidence>
<proteinExistence type="predicted"/>
<feature type="compositionally biased region" description="Low complexity" evidence="1">
    <location>
        <begin position="192"/>
        <end position="201"/>
    </location>
</feature>
<dbReference type="InterPro" id="IPR035940">
    <property type="entry name" value="CAP_sf"/>
</dbReference>
<protein>
    <submittedName>
        <fullName evidence="4">AlNc14C278G10073 protein</fullName>
    </submittedName>
</protein>
<evidence type="ECO:0000256" key="2">
    <source>
        <dbReference type="SAM" id="SignalP"/>
    </source>
</evidence>
<dbReference type="Pfam" id="PF00188">
    <property type="entry name" value="CAP"/>
    <property type="match status" value="1"/>
</dbReference>
<name>F0WUS3_9STRA</name>
<sequence length="561" mass="61066">MIKRFSARLLATALGLQELCSGVFAISTEVDTNTWQYGMLKATNTLRAEHKKEPVGINMYVPQDFDDLYALLITRCRKLQCTAQIHSEWMAKTKTVNHFGSEKNMSPKDRAKQQNFTNSISENIWSGFLGGAEMVLQFENSPAELNNILSDYNCVGFGRAFDDTDTPYWSQIFATSDDEECTPPEDIAEWTPPAASSPFSSSRKEEDKSQCILTQTSVNSSTPSSTQAFSLTSAKVFYEEIYEGKSERKEEYVKFARSLVAKSDTSNSADVDTSTWQYEMLMAVNELRAKNGSEAMGMSLKLQCAAQLFANWMASVERMGHFGPEENKGPGERVAEQEFVVGAVAENAGADLKSASEMVWGWSLSEGHNVNMLRANLNCAGFGRAFGKDMKPYWCQVFATSEGEHCPPPETITAVASPHGTTPGLAPDAVLATAPIENTEQCVKPPSSGAEQSKNPPPPPPPSSREQNEKSPPSPPPSESKEGATNPDEVTFDKIKKGEGSTNGLPSGKLKGNEETSAPPAGNAEPKPEPQPEPEKEGRDDESNEKSADGGTPKESSGHCY</sequence>
<dbReference type="EMBL" id="FR824323">
    <property type="protein sequence ID" value="CCA25159.1"/>
    <property type="molecule type" value="Genomic_DNA"/>
</dbReference>
<accession>F0WUS3</accession>
<dbReference type="SUPFAM" id="SSF55797">
    <property type="entry name" value="PR-1-like"/>
    <property type="match status" value="2"/>
</dbReference>